<keyword evidence="4" id="KW-1185">Reference proteome</keyword>
<dbReference type="EMBL" id="JBAFVH010000011">
    <property type="protein sequence ID" value="MFG1374241.1"/>
    <property type="molecule type" value="Genomic_DNA"/>
</dbReference>
<gene>
    <name evidence="3" type="ORF">V5F32_18840</name>
</gene>
<protein>
    <submittedName>
        <fullName evidence="3">Toll/interleukin-1 receptor domain-containing protein</fullName>
    </submittedName>
</protein>
<comment type="caution">
    <text evidence="3">The sequence shown here is derived from an EMBL/GenBank/DDBJ whole genome shotgun (WGS) entry which is preliminary data.</text>
</comment>
<dbReference type="PROSITE" id="PS50104">
    <property type="entry name" value="TIR"/>
    <property type="match status" value="1"/>
</dbReference>
<feature type="region of interest" description="Disordered" evidence="1">
    <location>
        <begin position="429"/>
        <end position="465"/>
    </location>
</feature>
<dbReference type="Proteomes" id="UP001604002">
    <property type="component" value="Unassembled WGS sequence"/>
</dbReference>
<evidence type="ECO:0000256" key="1">
    <source>
        <dbReference type="SAM" id="MobiDB-lite"/>
    </source>
</evidence>
<feature type="domain" description="TIR" evidence="2">
    <location>
        <begin position="5"/>
        <end position="161"/>
    </location>
</feature>
<dbReference type="Pfam" id="PF13676">
    <property type="entry name" value="TIR_2"/>
    <property type="match status" value="1"/>
</dbReference>
<dbReference type="InterPro" id="IPR035897">
    <property type="entry name" value="Toll_tir_struct_dom_sf"/>
</dbReference>
<feature type="compositionally biased region" description="Acidic residues" evidence="1">
    <location>
        <begin position="436"/>
        <end position="465"/>
    </location>
</feature>
<name>A0ABW6ZZQ0_9HYPH</name>
<keyword evidence="3" id="KW-0675">Receptor</keyword>
<evidence type="ECO:0000259" key="2">
    <source>
        <dbReference type="PROSITE" id="PS50104"/>
    </source>
</evidence>
<dbReference type="RefSeq" id="WP_393993898.1">
    <property type="nucleotide sequence ID" value="NZ_JBAFVH010000011.1"/>
</dbReference>
<dbReference type="SUPFAM" id="SSF52200">
    <property type="entry name" value="Toll/Interleukin receptor TIR domain"/>
    <property type="match status" value="1"/>
</dbReference>
<reference evidence="3 4" key="1">
    <citation type="submission" date="2024-02" db="EMBL/GenBank/DDBJ databases">
        <title>Expansion and revision of Xanthobacter and proposal of Roseixanthobacter gen. nov.</title>
        <authorList>
            <person name="Soltysiak M.P.M."/>
            <person name="Jalihal A."/>
            <person name="Ory A."/>
            <person name="Chrisophersen C."/>
            <person name="Lee A.D."/>
            <person name="Boulton J."/>
            <person name="Springer M."/>
        </authorList>
    </citation>
    <scope>NUCLEOTIDE SEQUENCE [LARGE SCALE GENOMIC DNA]</scope>
    <source>
        <strain evidence="3 4">23A</strain>
    </source>
</reference>
<evidence type="ECO:0000313" key="3">
    <source>
        <dbReference type="EMBL" id="MFG1374241.1"/>
    </source>
</evidence>
<sequence>MSVPATRDVILITHANPEDNPFSRWLGARLAAAGYKVWVDLRSLRGGDDFWDVIDQTLRTVTVKQIVVVSPHIAKPGVKKELAIGDAVSRKLSDASFMIPVRVADVDFSTLPPELIRHNAINAHPNWAACLQPLLETLEEAGVPRQKTANGAFLKSLVEAQEAGRLAVLEEPETLWSNWFPIEPMPDMLRLFGSKGMREQFERWLRTSSVPHVVHSGLAATFCDPVTFQQSGAEGPTLEARFWLQTPALLDGKDLAPFINRPDARANVVNLLRQHWDAAMARRGLQRFEFAAGRIGWFFPDGLVDGPVRLTLPEGRKVSRVVSGKFKDRRWHLCLIAKPMLWPAPIMRVHANMALSLDGRTPLPGAQTHRVRMRLTKSWWNDKWRDLLLAGMNWIAAGDSAISVAAGDETFAVSSLPLSMATAKSYRATEARASEETEAGEIVLDDELDENSFSEDDRSDPEELG</sequence>
<proteinExistence type="predicted"/>
<organism evidence="3 4">
    <name type="scientific">Xanthobacter oligotrophicus</name>
    <dbReference type="NCBI Taxonomy" id="2607286"/>
    <lineage>
        <taxon>Bacteria</taxon>
        <taxon>Pseudomonadati</taxon>
        <taxon>Pseudomonadota</taxon>
        <taxon>Alphaproteobacteria</taxon>
        <taxon>Hyphomicrobiales</taxon>
        <taxon>Xanthobacteraceae</taxon>
        <taxon>Xanthobacter</taxon>
    </lineage>
</organism>
<dbReference type="Gene3D" id="3.40.50.10140">
    <property type="entry name" value="Toll/interleukin-1 receptor homology (TIR) domain"/>
    <property type="match status" value="1"/>
</dbReference>
<accession>A0ABW6ZZQ0</accession>
<evidence type="ECO:0000313" key="4">
    <source>
        <dbReference type="Proteomes" id="UP001604002"/>
    </source>
</evidence>
<dbReference type="InterPro" id="IPR000157">
    <property type="entry name" value="TIR_dom"/>
</dbReference>